<dbReference type="GO" id="GO:0004553">
    <property type="term" value="F:hydrolase activity, hydrolyzing O-glycosyl compounds"/>
    <property type="evidence" value="ECO:0007669"/>
    <property type="project" value="InterPro"/>
</dbReference>
<name>W1PVA5_AMBTC</name>
<keyword evidence="3" id="KW-0326">Glycosidase</keyword>
<dbReference type="PANTHER" id="PTHR10353:SF137">
    <property type="entry name" value="MYROSINASE 3-RELATED"/>
    <property type="match status" value="1"/>
</dbReference>
<dbReference type="AlphaFoldDB" id="W1PVA5"/>
<proteinExistence type="inferred from homology"/>
<dbReference type="PANTHER" id="PTHR10353">
    <property type="entry name" value="GLYCOSYL HYDROLASE"/>
    <property type="match status" value="1"/>
</dbReference>
<evidence type="ECO:0000256" key="2">
    <source>
        <dbReference type="ARBA" id="ARBA00022801"/>
    </source>
</evidence>
<comment type="similarity">
    <text evidence="1 4">Belongs to the glycosyl hydrolase 1 family.</text>
</comment>
<evidence type="ECO:0008006" key="7">
    <source>
        <dbReference type="Google" id="ProtNLM"/>
    </source>
</evidence>
<organism evidence="5 6">
    <name type="scientific">Amborella trichopoda</name>
    <dbReference type="NCBI Taxonomy" id="13333"/>
    <lineage>
        <taxon>Eukaryota</taxon>
        <taxon>Viridiplantae</taxon>
        <taxon>Streptophyta</taxon>
        <taxon>Embryophyta</taxon>
        <taxon>Tracheophyta</taxon>
        <taxon>Spermatophyta</taxon>
        <taxon>Magnoliopsida</taxon>
        <taxon>Amborellales</taxon>
        <taxon>Amborellaceae</taxon>
        <taxon>Amborella</taxon>
    </lineage>
</organism>
<reference evidence="6" key="1">
    <citation type="journal article" date="2013" name="Science">
        <title>The Amborella genome and the evolution of flowering plants.</title>
        <authorList>
            <consortium name="Amborella Genome Project"/>
        </authorList>
    </citation>
    <scope>NUCLEOTIDE SEQUENCE [LARGE SCALE GENOMIC DNA]</scope>
</reference>
<dbReference type="eggNOG" id="KOG0626">
    <property type="taxonomic scope" value="Eukaryota"/>
</dbReference>
<dbReference type="GO" id="GO:0005975">
    <property type="term" value="P:carbohydrate metabolic process"/>
    <property type="evidence" value="ECO:0007669"/>
    <property type="project" value="InterPro"/>
</dbReference>
<dbReference type="EMBL" id="KI392687">
    <property type="protein sequence ID" value="ERN11636.1"/>
    <property type="molecule type" value="Genomic_DNA"/>
</dbReference>
<dbReference type="Gramene" id="ERN11636">
    <property type="protein sequence ID" value="ERN11636"/>
    <property type="gene ID" value="AMTR_s00022p00201920"/>
</dbReference>
<evidence type="ECO:0000256" key="1">
    <source>
        <dbReference type="ARBA" id="ARBA00010838"/>
    </source>
</evidence>
<dbReference type="Gene3D" id="3.20.20.80">
    <property type="entry name" value="Glycosidases"/>
    <property type="match status" value="1"/>
</dbReference>
<accession>W1PVA5</accession>
<dbReference type="InterPro" id="IPR017853">
    <property type="entry name" value="GH"/>
</dbReference>
<keyword evidence="6" id="KW-1185">Reference proteome</keyword>
<keyword evidence="2" id="KW-0378">Hydrolase</keyword>
<protein>
    <recommendedName>
        <fullName evidence="7">Beta-glucosidase</fullName>
    </recommendedName>
</protein>
<dbReference type="HOGENOM" id="CLU_1878197_0_0_1"/>
<gene>
    <name evidence="5" type="ORF">AMTR_s00022p00201920</name>
</gene>
<dbReference type="Pfam" id="PF00232">
    <property type="entry name" value="Glyco_hydro_1"/>
    <property type="match status" value="1"/>
</dbReference>
<dbReference type="OMA" id="ANYAHYI"/>
<dbReference type="Proteomes" id="UP000017836">
    <property type="component" value="Unassembled WGS sequence"/>
</dbReference>
<sequence length="136" mass="15200">MAYQKGVLGISLITNWMIPSTSSKSNDDAAQRAIDFMFGWFWDPIALGDYPLSMRALVGERLPKFTKEQSIMLKGSYDFLGLNYYTTNYVHNAPSKSNIVSYKTDSQANQTAVKNGKLIGPQVKSIIIQPFHSSLL</sequence>
<evidence type="ECO:0000256" key="4">
    <source>
        <dbReference type="RuleBase" id="RU003690"/>
    </source>
</evidence>
<evidence type="ECO:0000313" key="6">
    <source>
        <dbReference type="Proteomes" id="UP000017836"/>
    </source>
</evidence>
<evidence type="ECO:0000313" key="5">
    <source>
        <dbReference type="EMBL" id="ERN11636.1"/>
    </source>
</evidence>
<dbReference type="InterPro" id="IPR001360">
    <property type="entry name" value="Glyco_hydro_1"/>
</dbReference>
<evidence type="ECO:0000256" key="3">
    <source>
        <dbReference type="ARBA" id="ARBA00023295"/>
    </source>
</evidence>
<dbReference type="SUPFAM" id="SSF51445">
    <property type="entry name" value="(Trans)glycosidases"/>
    <property type="match status" value="1"/>
</dbReference>